<dbReference type="Pfam" id="PF02502">
    <property type="entry name" value="LacAB_rpiB"/>
    <property type="match status" value="1"/>
</dbReference>
<comment type="caution">
    <text evidence="5">The sequence shown here is derived from an EMBL/GenBank/DDBJ whole genome shotgun (WGS) entry which is preliminary data.</text>
</comment>
<name>A0A9X2S5K6_9FIRM</name>
<dbReference type="GO" id="GO:0004751">
    <property type="term" value="F:ribose-5-phosphate isomerase activity"/>
    <property type="evidence" value="ECO:0007669"/>
    <property type="project" value="UniProtKB-EC"/>
</dbReference>
<keyword evidence="2 5" id="KW-0413">Isomerase</keyword>
<feature type="binding site" evidence="4">
    <location>
        <position position="109"/>
    </location>
    <ligand>
        <name>D-ribulose 5-phosphate</name>
        <dbReference type="ChEBI" id="CHEBI:58121"/>
    </ligand>
</feature>
<dbReference type="SUPFAM" id="SSF89623">
    <property type="entry name" value="Ribose/Galactose isomerase RpiB/AlsB"/>
    <property type="match status" value="1"/>
</dbReference>
<dbReference type="RefSeq" id="WP_042678755.1">
    <property type="nucleotide sequence ID" value="NZ_CABKTM010000007.1"/>
</dbReference>
<dbReference type="AlphaFoldDB" id="A0A9X2S5K6"/>
<feature type="active site" description="Proton acceptor" evidence="3">
    <location>
        <position position="65"/>
    </location>
</feature>
<comment type="similarity">
    <text evidence="1">Belongs to the LacAB/RpiB family.</text>
</comment>
<evidence type="ECO:0000256" key="2">
    <source>
        <dbReference type="ARBA" id="ARBA00023235"/>
    </source>
</evidence>
<evidence type="ECO:0000256" key="4">
    <source>
        <dbReference type="PIRSR" id="PIRSR005384-2"/>
    </source>
</evidence>
<dbReference type="InterPro" id="IPR003500">
    <property type="entry name" value="RpiB_LacA_LacB"/>
</dbReference>
<dbReference type="EMBL" id="JANJZL010000008">
    <property type="protein sequence ID" value="MCR2044685.1"/>
    <property type="molecule type" value="Genomic_DNA"/>
</dbReference>
<dbReference type="NCBIfam" id="NF004051">
    <property type="entry name" value="PRK05571.1"/>
    <property type="match status" value="1"/>
</dbReference>
<dbReference type="InterPro" id="IPR036569">
    <property type="entry name" value="RpiB_LacA_LacB_sf"/>
</dbReference>
<organism evidence="5 6">
    <name type="scientific">Anaerosalibacter massiliensis</name>
    <dbReference type="NCBI Taxonomy" id="1347392"/>
    <lineage>
        <taxon>Bacteria</taxon>
        <taxon>Bacillati</taxon>
        <taxon>Bacillota</taxon>
        <taxon>Tissierellia</taxon>
        <taxon>Tissierellales</taxon>
        <taxon>Sporanaerobacteraceae</taxon>
        <taxon>Anaerosalibacter</taxon>
    </lineage>
</organism>
<accession>A0A9X2S5K6</accession>
<dbReference type="PIRSF" id="PIRSF005384">
    <property type="entry name" value="RpiB_LacA_B"/>
    <property type="match status" value="1"/>
</dbReference>
<dbReference type="Proteomes" id="UP001142078">
    <property type="component" value="Unassembled WGS sequence"/>
</dbReference>
<sequence>MKVAIGSDHGGYELKEEVKVFLEKEGVEYIDYGTNSLDSVDYPEFGKKVAEAVKDGECDRGIVICGTGIGISISCNKVKGIRCALCSDTYSARMSVEHNNAQVLALGGRVIGKDLALEIVSTWLKASFQGERHKRRVDKISDIETKYML</sequence>
<evidence type="ECO:0000256" key="3">
    <source>
        <dbReference type="PIRSR" id="PIRSR005384-1"/>
    </source>
</evidence>
<feature type="binding site" evidence="4">
    <location>
        <position position="136"/>
    </location>
    <ligand>
        <name>D-ribulose 5-phosphate</name>
        <dbReference type="ChEBI" id="CHEBI:58121"/>
    </ligand>
</feature>
<evidence type="ECO:0000256" key="1">
    <source>
        <dbReference type="ARBA" id="ARBA00008754"/>
    </source>
</evidence>
<reference evidence="5" key="1">
    <citation type="submission" date="2022-07" db="EMBL/GenBank/DDBJ databases">
        <title>Enhanced cultured diversity of the mouse gut microbiota enables custom-made synthetic communities.</title>
        <authorList>
            <person name="Afrizal A."/>
        </authorList>
    </citation>
    <scope>NUCLEOTIDE SEQUENCE</scope>
    <source>
        <strain evidence="5">DSM 29482</strain>
    </source>
</reference>
<feature type="binding site" evidence="4">
    <location>
        <begin position="8"/>
        <end position="9"/>
    </location>
    <ligand>
        <name>D-ribulose 5-phosphate</name>
        <dbReference type="ChEBI" id="CHEBI:58121"/>
    </ligand>
</feature>
<protein>
    <submittedName>
        <fullName evidence="5">Ribose 5-phosphate isomerase B</fullName>
        <ecNumber evidence="5">5.3.1.6</ecNumber>
    </submittedName>
</protein>
<dbReference type="InterPro" id="IPR051812">
    <property type="entry name" value="SPI_LacAB/RpiB"/>
</dbReference>
<keyword evidence="6" id="KW-1185">Reference proteome</keyword>
<dbReference type="PANTHER" id="PTHR43732:SF1">
    <property type="entry name" value="RIBOSE 5-PHOSPHATE ISOMERASE"/>
    <property type="match status" value="1"/>
</dbReference>
<dbReference type="GO" id="GO:0005975">
    <property type="term" value="P:carbohydrate metabolic process"/>
    <property type="evidence" value="ECO:0007669"/>
    <property type="project" value="InterPro"/>
</dbReference>
<dbReference type="NCBIfam" id="TIGR01120">
    <property type="entry name" value="rpiB"/>
    <property type="match status" value="1"/>
</dbReference>
<feature type="binding site" evidence="4">
    <location>
        <begin position="66"/>
        <end position="70"/>
    </location>
    <ligand>
        <name>D-ribulose 5-phosphate</name>
        <dbReference type="ChEBI" id="CHEBI:58121"/>
    </ligand>
</feature>
<dbReference type="EC" id="5.3.1.6" evidence="5"/>
<feature type="binding site" evidence="4">
    <location>
        <position position="132"/>
    </location>
    <ligand>
        <name>D-ribulose 5-phosphate</name>
        <dbReference type="ChEBI" id="CHEBI:58121"/>
    </ligand>
</feature>
<dbReference type="PANTHER" id="PTHR43732">
    <property type="entry name" value="RIBOSE 5-PHOSPHATE ISOMERASE-RELATED"/>
    <property type="match status" value="1"/>
</dbReference>
<dbReference type="OrthoDB" id="1778624at2"/>
<feature type="active site" description="Proton donor" evidence="3">
    <location>
        <position position="98"/>
    </location>
</feature>
<proteinExistence type="inferred from homology"/>
<evidence type="ECO:0000313" key="5">
    <source>
        <dbReference type="EMBL" id="MCR2044685.1"/>
    </source>
</evidence>
<feature type="binding site" evidence="4">
    <location>
        <position position="99"/>
    </location>
    <ligand>
        <name>D-ribulose 5-phosphate</name>
        <dbReference type="ChEBI" id="CHEBI:58121"/>
    </ligand>
</feature>
<dbReference type="Gene3D" id="3.40.1400.10">
    <property type="entry name" value="Sugar-phosphate isomerase, RpiB/LacA/LacB"/>
    <property type="match status" value="1"/>
</dbReference>
<gene>
    <name evidence="5" type="primary">rpiB</name>
    <name evidence="5" type="ORF">NSA23_11265</name>
</gene>
<dbReference type="NCBIfam" id="TIGR00689">
    <property type="entry name" value="rpiB_lacA_lacB"/>
    <property type="match status" value="1"/>
</dbReference>
<evidence type="ECO:0000313" key="6">
    <source>
        <dbReference type="Proteomes" id="UP001142078"/>
    </source>
</evidence>
<dbReference type="InterPro" id="IPR004785">
    <property type="entry name" value="RpiB"/>
</dbReference>